<feature type="non-terminal residue" evidence="2">
    <location>
        <position position="1"/>
    </location>
</feature>
<keyword evidence="3" id="KW-1185">Reference proteome</keyword>
<evidence type="ECO:0000259" key="1">
    <source>
        <dbReference type="Pfam" id="PF12770"/>
    </source>
</evidence>
<sequence>GLSVGSNISEKIDNSSVTSVTTSVAKLLTIENPNSEGFDNLPFAEIEAAAITQLFPNHKRIAGENATQTQVIAALSENYDIFHFTGHGNYNCDRAEDSALYLNGKDTLTLKDICAIPNLNNYKLVTLAACETAITGKDGIEKDYVGLVSALLYQRVTYVLSTLWTIPEKASSLLTSYFYWQLRKGKEPAIALTISQKWLKNLTHRKLARYYQIIFAKLLKEEKPLRPHLRNELSKISKIEESQKKEKPFQNPYNWAAFTITGKTQPSK</sequence>
<comment type="caution">
    <text evidence="2">The sequence shown here is derived from an EMBL/GenBank/DDBJ whole genome shotgun (WGS) entry which is preliminary data.</text>
</comment>
<dbReference type="Proteomes" id="UP001204953">
    <property type="component" value="Unassembled WGS sequence"/>
</dbReference>
<feature type="domain" description="CHAT" evidence="1">
    <location>
        <begin position="21"/>
        <end position="262"/>
    </location>
</feature>
<protein>
    <submittedName>
        <fullName evidence="2">CHAT domain-containing protein</fullName>
    </submittedName>
</protein>
<proteinExistence type="predicted"/>
<organism evidence="2 3">
    <name type="scientific">Limnofasciculus baicalensis BBK-W-15</name>
    <dbReference type="NCBI Taxonomy" id="2699891"/>
    <lineage>
        <taxon>Bacteria</taxon>
        <taxon>Bacillati</taxon>
        <taxon>Cyanobacteriota</taxon>
        <taxon>Cyanophyceae</taxon>
        <taxon>Coleofasciculales</taxon>
        <taxon>Coleofasciculaceae</taxon>
        <taxon>Limnofasciculus</taxon>
        <taxon>Limnofasciculus baicalensis</taxon>
    </lineage>
</organism>
<dbReference type="AlphaFoldDB" id="A0AAE3GWE1"/>
<dbReference type="Pfam" id="PF12770">
    <property type="entry name" value="CHAT"/>
    <property type="match status" value="1"/>
</dbReference>
<evidence type="ECO:0000313" key="3">
    <source>
        <dbReference type="Proteomes" id="UP001204953"/>
    </source>
</evidence>
<dbReference type="InterPro" id="IPR024983">
    <property type="entry name" value="CHAT_dom"/>
</dbReference>
<dbReference type="Gene3D" id="3.40.50.1460">
    <property type="match status" value="1"/>
</dbReference>
<dbReference type="RefSeq" id="WP_254014412.1">
    <property type="nucleotide sequence ID" value="NZ_JAMZMM010000375.1"/>
</dbReference>
<evidence type="ECO:0000313" key="2">
    <source>
        <dbReference type="EMBL" id="MCP2731679.1"/>
    </source>
</evidence>
<reference evidence="2" key="1">
    <citation type="submission" date="2022-06" db="EMBL/GenBank/DDBJ databases">
        <title>New cyanobacteria of genus Symplocastrum in benthos of Lake Baikal.</title>
        <authorList>
            <person name="Sorokovikova E."/>
            <person name="Tikhonova I."/>
            <person name="Krasnopeev A."/>
            <person name="Evseev P."/>
            <person name="Gladkikh A."/>
            <person name="Belykh O."/>
        </authorList>
    </citation>
    <scope>NUCLEOTIDE SEQUENCE</scope>
    <source>
        <strain evidence="2">BBK-W-15</strain>
    </source>
</reference>
<dbReference type="EMBL" id="JAMZMM010000375">
    <property type="protein sequence ID" value="MCP2731679.1"/>
    <property type="molecule type" value="Genomic_DNA"/>
</dbReference>
<gene>
    <name evidence="2" type="ORF">NJ959_24935</name>
</gene>
<name>A0AAE3GWE1_9CYAN</name>
<accession>A0AAE3GWE1</accession>